<evidence type="ECO:0000313" key="6">
    <source>
        <dbReference type="Proteomes" id="UP000017837"/>
    </source>
</evidence>
<gene>
    <name evidence="5" type="ORF">ABENE_05025</name>
</gene>
<dbReference type="InterPro" id="IPR036249">
    <property type="entry name" value="Thioredoxin-like_sf"/>
</dbReference>
<dbReference type="InterPro" id="IPR013766">
    <property type="entry name" value="Thioredoxin_domain"/>
</dbReference>
<dbReference type="CDD" id="cd02966">
    <property type="entry name" value="TlpA_like_family"/>
    <property type="match status" value="1"/>
</dbReference>
<dbReference type="GO" id="GO:0016209">
    <property type="term" value="F:antioxidant activity"/>
    <property type="evidence" value="ECO:0007669"/>
    <property type="project" value="InterPro"/>
</dbReference>
<evidence type="ECO:0000256" key="2">
    <source>
        <dbReference type="SAM" id="MobiDB-lite"/>
    </source>
</evidence>
<dbReference type="PATRIC" id="fig|1121022.4.peg.999"/>
<dbReference type="STRING" id="1121022.GCA_000376105_02042"/>
<evidence type="ECO:0000256" key="3">
    <source>
        <dbReference type="SAM" id="Phobius"/>
    </source>
</evidence>
<organism evidence="5 6">
    <name type="scientific">Asticcacaulis benevestitus DSM 16100 = ATCC BAA-896</name>
    <dbReference type="NCBI Taxonomy" id="1121022"/>
    <lineage>
        <taxon>Bacteria</taxon>
        <taxon>Pseudomonadati</taxon>
        <taxon>Pseudomonadota</taxon>
        <taxon>Alphaproteobacteria</taxon>
        <taxon>Caulobacterales</taxon>
        <taxon>Caulobacteraceae</taxon>
        <taxon>Asticcacaulis</taxon>
    </lineage>
</organism>
<feature type="transmembrane region" description="Helical" evidence="3">
    <location>
        <begin position="64"/>
        <end position="86"/>
    </location>
</feature>
<dbReference type="Gene3D" id="3.40.30.10">
    <property type="entry name" value="Glutaredoxin"/>
    <property type="match status" value="1"/>
</dbReference>
<dbReference type="eggNOG" id="COG0526">
    <property type="taxonomic scope" value="Bacteria"/>
</dbReference>
<dbReference type="Proteomes" id="UP000017837">
    <property type="component" value="Unassembled WGS sequence"/>
</dbReference>
<feature type="domain" description="Thioredoxin" evidence="4">
    <location>
        <begin position="85"/>
        <end position="267"/>
    </location>
</feature>
<dbReference type="PROSITE" id="PS00194">
    <property type="entry name" value="THIOREDOXIN_1"/>
    <property type="match status" value="1"/>
</dbReference>
<dbReference type="InterPro" id="IPR017937">
    <property type="entry name" value="Thioredoxin_CS"/>
</dbReference>
<dbReference type="OrthoDB" id="9799347at2"/>
<proteinExistence type="predicted"/>
<dbReference type="SUPFAM" id="SSF52833">
    <property type="entry name" value="Thioredoxin-like"/>
    <property type="match status" value="1"/>
</dbReference>
<reference evidence="5 6" key="1">
    <citation type="journal article" date="2014" name="Nature">
        <title>Sequential evolution of bacterial morphology by co-option of a developmental regulator.</title>
        <authorList>
            <person name="Jiang C."/>
            <person name="Brown P.J."/>
            <person name="Ducret A."/>
            <person name="Brun Y.V."/>
        </authorList>
    </citation>
    <scope>NUCLEOTIDE SEQUENCE [LARGE SCALE GENOMIC DNA]</scope>
    <source>
        <strain evidence="5 6">DSM 16100</strain>
    </source>
</reference>
<evidence type="ECO:0000256" key="1">
    <source>
        <dbReference type="ARBA" id="ARBA00023284"/>
    </source>
</evidence>
<dbReference type="PANTHER" id="PTHR42852:SF13">
    <property type="entry name" value="PROTEIN DIPZ"/>
    <property type="match status" value="1"/>
</dbReference>
<keyword evidence="3" id="KW-0812">Transmembrane</keyword>
<keyword evidence="1" id="KW-0676">Redox-active center</keyword>
<feature type="compositionally biased region" description="Polar residues" evidence="2">
    <location>
        <begin position="8"/>
        <end position="18"/>
    </location>
</feature>
<keyword evidence="3" id="KW-1133">Transmembrane helix</keyword>
<accession>V4RR79</accession>
<evidence type="ECO:0000313" key="5">
    <source>
        <dbReference type="EMBL" id="ESQ93683.1"/>
    </source>
</evidence>
<sequence>MTEPKLNENGQPQPQSPAQADIQGQPATGPVVKPIDEPVAEPKTGDTEKWRDTAIVRKRRRPPLAVVIVVSVVVLTLIGLIGWRFLAPKAAPLAALTAAQSLAPVETARGPLAVYAKGAMAKLVTYETPQTIENIFFLDREQKPVQLTDFKGQVVVLNVWATWCAPCRFEMPTLAHLQTLYAGKAVKVLPLSVDRAEDFAAVKSFMDVQQPLEVYADQNFQAPSKYKISGMPGTLILDKQGRLVARLDGETKWDTPEVQALLDKLLAE</sequence>
<dbReference type="AlphaFoldDB" id="V4RR79"/>
<dbReference type="Pfam" id="PF00578">
    <property type="entry name" value="AhpC-TSA"/>
    <property type="match status" value="1"/>
</dbReference>
<dbReference type="InterPro" id="IPR050553">
    <property type="entry name" value="Thioredoxin_ResA/DsbE_sf"/>
</dbReference>
<dbReference type="PROSITE" id="PS51352">
    <property type="entry name" value="THIOREDOXIN_2"/>
    <property type="match status" value="1"/>
</dbReference>
<evidence type="ECO:0000259" key="4">
    <source>
        <dbReference type="PROSITE" id="PS51352"/>
    </source>
</evidence>
<dbReference type="PANTHER" id="PTHR42852">
    <property type="entry name" value="THIOL:DISULFIDE INTERCHANGE PROTEIN DSBE"/>
    <property type="match status" value="1"/>
</dbReference>
<name>V4RR79_9CAUL</name>
<keyword evidence="6" id="KW-1185">Reference proteome</keyword>
<dbReference type="GO" id="GO:0015036">
    <property type="term" value="F:disulfide oxidoreductase activity"/>
    <property type="evidence" value="ECO:0007669"/>
    <property type="project" value="UniProtKB-ARBA"/>
</dbReference>
<dbReference type="EMBL" id="AWGB01000007">
    <property type="protein sequence ID" value="ESQ93683.1"/>
    <property type="molecule type" value="Genomic_DNA"/>
</dbReference>
<dbReference type="InterPro" id="IPR000866">
    <property type="entry name" value="AhpC/TSA"/>
</dbReference>
<comment type="caution">
    <text evidence="5">The sequence shown here is derived from an EMBL/GenBank/DDBJ whole genome shotgun (WGS) entry which is preliminary data.</text>
</comment>
<protein>
    <recommendedName>
        <fullName evidence="4">Thioredoxin domain-containing protein</fullName>
    </recommendedName>
</protein>
<feature type="region of interest" description="Disordered" evidence="2">
    <location>
        <begin position="1"/>
        <end position="47"/>
    </location>
</feature>
<keyword evidence="3" id="KW-0472">Membrane</keyword>
<dbReference type="RefSeq" id="WP_018081706.1">
    <property type="nucleotide sequence ID" value="NZ_AQWM01000007.1"/>
</dbReference>